<evidence type="ECO:0000256" key="6">
    <source>
        <dbReference type="ARBA" id="ARBA00022692"/>
    </source>
</evidence>
<feature type="transmembrane region" description="Helical" evidence="11">
    <location>
        <begin position="56"/>
        <end position="75"/>
    </location>
</feature>
<evidence type="ECO:0000313" key="13">
    <source>
        <dbReference type="EMBL" id="MCP1387361.1"/>
    </source>
</evidence>
<keyword evidence="6 11" id="KW-0812">Transmembrane</keyword>
<evidence type="ECO:0000256" key="9">
    <source>
        <dbReference type="ARBA" id="ARBA00023136"/>
    </source>
</evidence>
<keyword evidence="7" id="KW-0029">Amino-acid transport</keyword>
<feature type="domain" description="Amino acid permease/ SLC12A" evidence="12">
    <location>
        <begin position="28"/>
        <end position="437"/>
    </location>
</feature>
<evidence type="ECO:0000259" key="12">
    <source>
        <dbReference type="Pfam" id="PF00324"/>
    </source>
</evidence>
<name>A0ABT1G029_9CORY</name>
<dbReference type="EMBL" id="JAMFTQ010000003">
    <property type="protein sequence ID" value="MCP1387361.1"/>
    <property type="molecule type" value="Genomic_DNA"/>
</dbReference>
<evidence type="ECO:0000313" key="14">
    <source>
        <dbReference type="Proteomes" id="UP001204000"/>
    </source>
</evidence>
<comment type="subcellular location">
    <subcellularLocation>
        <location evidence="1">Cell inner membrane</location>
        <topology evidence="1">Multi-pass membrane protein</topology>
    </subcellularLocation>
</comment>
<keyword evidence="4" id="KW-1003">Cell membrane</keyword>
<evidence type="ECO:0000256" key="7">
    <source>
        <dbReference type="ARBA" id="ARBA00022970"/>
    </source>
</evidence>
<feature type="transmembrane region" description="Helical" evidence="11">
    <location>
        <begin position="214"/>
        <end position="235"/>
    </location>
</feature>
<evidence type="ECO:0000256" key="10">
    <source>
        <dbReference type="SAM" id="MobiDB-lite"/>
    </source>
</evidence>
<feature type="transmembrane region" description="Helical" evidence="11">
    <location>
        <begin position="370"/>
        <end position="391"/>
    </location>
</feature>
<evidence type="ECO:0000256" key="3">
    <source>
        <dbReference type="ARBA" id="ARBA00022448"/>
    </source>
</evidence>
<feature type="transmembrane region" description="Helical" evidence="11">
    <location>
        <begin position="411"/>
        <end position="432"/>
    </location>
</feature>
<protein>
    <submittedName>
        <fullName evidence="13">Amino acid permease</fullName>
    </submittedName>
</protein>
<dbReference type="RefSeq" id="WP_253576586.1">
    <property type="nucleotide sequence ID" value="NZ_JAMFTQ010000003.1"/>
</dbReference>
<dbReference type="PANTHER" id="PTHR43495:SF4">
    <property type="entry name" value="AROMATIC AMINO ACID TRANSPORT PROTEIN AROP"/>
    <property type="match status" value="1"/>
</dbReference>
<keyword evidence="14" id="KW-1185">Reference proteome</keyword>
<feature type="transmembrane region" description="Helical" evidence="11">
    <location>
        <begin position="342"/>
        <end position="364"/>
    </location>
</feature>
<dbReference type="PIRSF" id="PIRSF006060">
    <property type="entry name" value="AA_transporter"/>
    <property type="match status" value="1"/>
</dbReference>
<comment type="caution">
    <text evidence="13">The sequence shown here is derived from an EMBL/GenBank/DDBJ whole genome shotgun (WGS) entry which is preliminary data.</text>
</comment>
<evidence type="ECO:0000256" key="4">
    <source>
        <dbReference type="ARBA" id="ARBA00022475"/>
    </source>
</evidence>
<dbReference type="Pfam" id="PF00324">
    <property type="entry name" value="AA_permease"/>
    <property type="match status" value="1"/>
</dbReference>
<feature type="transmembrane region" description="Helical" evidence="11">
    <location>
        <begin position="96"/>
        <end position="125"/>
    </location>
</feature>
<feature type="transmembrane region" description="Helical" evidence="11">
    <location>
        <begin position="167"/>
        <end position="186"/>
    </location>
</feature>
<keyword evidence="5" id="KW-0997">Cell inner membrane</keyword>
<evidence type="ECO:0000256" key="1">
    <source>
        <dbReference type="ARBA" id="ARBA00004429"/>
    </source>
</evidence>
<evidence type="ECO:0000256" key="8">
    <source>
        <dbReference type="ARBA" id="ARBA00022989"/>
    </source>
</evidence>
<feature type="compositionally biased region" description="Low complexity" evidence="10">
    <location>
        <begin position="8"/>
        <end position="20"/>
    </location>
</feature>
<dbReference type="Gene3D" id="1.20.1740.10">
    <property type="entry name" value="Amino acid/polyamine transporter I"/>
    <property type="match status" value="1"/>
</dbReference>
<comment type="similarity">
    <text evidence="2">Belongs to the amino acid-polyamine-organocation (APC) superfamily. Amino acid transporter (AAT) (TC 2.A.3.1) family.</text>
</comment>
<feature type="transmembrane region" description="Helical" evidence="11">
    <location>
        <begin position="294"/>
        <end position="317"/>
    </location>
</feature>
<organism evidence="13 14">
    <name type="scientific">Corynebacterium stercoris</name>
    <dbReference type="NCBI Taxonomy" id="2943490"/>
    <lineage>
        <taxon>Bacteria</taxon>
        <taxon>Bacillati</taxon>
        <taxon>Actinomycetota</taxon>
        <taxon>Actinomycetes</taxon>
        <taxon>Mycobacteriales</taxon>
        <taxon>Corynebacteriaceae</taxon>
        <taxon>Corynebacterium</taxon>
    </lineage>
</organism>
<keyword evidence="9 11" id="KW-0472">Membrane</keyword>
<dbReference type="PROSITE" id="PS00218">
    <property type="entry name" value="AMINO_ACID_PERMEASE_1"/>
    <property type="match status" value="1"/>
</dbReference>
<feature type="transmembrane region" description="Helical" evidence="11">
    <location>
        <begin position="438"/>
        <end position="456"/>
    </location>
</feature>
<dbReference type="InterPro" id="IPR004840">
    <property type="entry name" value="Amino_acid_permease_CS"/>
</dbReference>
<accession>A0ABT1G029</accession>
<feature type="transmembrane region" description="Helical" evidence="11">
    <location>
        <begin position="256"/>
        <end position="274"/>
    </location>
</feature>
<evidence type="ECO:0000256" key="11">
    <source>
        <dbReference type="SAM" id="Phobius"/>
    </source>
</evidence>
<dbReference type="Proteomes" id="UP001204000">
    <property type="component" value="Unassembled WGS sequence"/>
</dbReference>
<evidence type="ECO:0000256" key="2">
    <source>
        <dbReference type="ARBA" id="ARBA00008583"/>
    </source>
</evidence>
<keyword evidence="8 11" id="KW-1133">Transmembrane helix</keyword>
<dbReference type="InterPro" id="IPR004841">
    <property type="entry name" value="AA-permease/SLC12A_dom"/>
</dbReference>
<gene>
    <name evidence="13" type="ORF">M5J20_04055</name>
</gene>
<feature type="region of interest" description="Disordered" evidence="10">
    <location>
        <begin position="1"/>
        <end position="22"/>
    </location>
</feature>
<evidence type="ECO:0000256" key="5">
    <source>
        <dbReference type="ARBA" id="ARBA00022519"/>
    </source>
</evidence>
<dbReference type="PANTHER" id="PTHR43495">
    <property type="entry name" value="GABA PERMEASE"/>
    <property type="match status" value="1"/>
</dbReference>
<keyword evidence="3" id="KW-0813">Transport</keyword>
<proteinExistence type="inferred from homology"/>
<feature type="transmembrane region" description="Helical" evidence="11">
    <location>
        <begin position="137"/>
        <end position="155"/>
    </location>
</feature>
<reference evidence="13" key="1">
    <citation type="submission" date="2022-05" db="EMBL/GenBank/DDBJ databases">
        <title>Corynebacterium sp. TA-R-1 sp. nov., isolated from human feces.</title>
        <authorList>
            <person name="Shamsuzzaman M."/>
            <person name="Dahal R.H."/>
        </authorList>
    </citation>
    <scope>NUCLEOTIDE SEQUENCE</scope>
    <source>
        <strain evidence="13">TA-R-1</strain>
    </source>
</reference>
<feature type="transmembrane region" description="Helical" evidence="11">
    <location>
        <begin position="31"/>
        <end position="50"/>
    </location>
</feature>
<sequence>MSSPVSGATSAPTQPAQAAPRRGLTHRHIHFIALGSAIGTGLFYGSAGAIQAAGPSVLLVYLLGGAVVYFMLRALGEMSVRHPVRGSFAVYCREHLGGLGGYITGWMFAFEMMIVCLADLTAIGIYMKFWFPETPSWVWIAVTLLIIGAANLASVRWFGELEFAFTLVKVAAVVAMIVGGAAILAFNLGDPGTHTGIDNLWNDGGFFPNGPQGMIAAFILVLFAFGGTEIIGVAGTEADDPDRAIPKAVNTVPARILIFYVLAILIILILNPWRTITGEESPFVQIFTTLGVNWAAALLNVVVITAALSAINADLFGTGRVLTGLAREGLAPRAMSKTIRDIPVMTTVSLLIVLVVGVALNAVFPNVFETIAALATFATVFVWLMILLAHLASRRHMTPQQEQNLRFPVPFWPYGQWFAVAFILFTFGIMAWLPQYHLALAVGVGFTVLMTILYFVTGRPQAIAEAPSVYDRK</sequence>